<name>A0A4R5EFX1_9ACTN</name>
<comment type="caution">
    <text evidence="5">The sequence shown here is derived from an EMBL/GenBank/DDBJ whole genome shotgun (WGS) entry which is preliminary data.</text>
</comment>
<protein>
    <submittedName>
        <fullName evidence="5">Glycosyl hydrolase family protein</fullName>
    </submittedName>
</protein>
<dbReference type="RefSeq" id="WP_132638646.1">
    <property type="nucleotide sequence ID" value="NZ_SMLD01000162.1"/>
</dbReference>
<evidence type="ECO:0000313" key="5">
    <source>
        <dbReference type="EMBL" id="TDE33143.1"/>
    </source>
</evidence>
<dbReference type="AlphaFoldDB" id="A0A4R5EFX1"/>
<keyword evidence="3" id="KW-0326">Glycosidase</keyword>
<dbReference type="GO" id="GO:0005829">
    <property type="term" value="C:cytosol"/>
    <property type="evidence" value="ECO:0007669"/>
    <property type="project" value="TreeGrafter"/>
</dbReference>
<evidence type="ECO:0000256" key="2">
    <source>
        <dbReference type="ARBA" id="ARBA00022801"/>
    </source>
</evidence>
<dbReference type="PANTHER" id="PTHR10353:SF36">
    <property type="entry name" value="LP05116P"/>
    <property type="match status" value="1"/>
</dbReference>
<accession>A0A4R5EFX1</accession>
<dbReference type="EMBL" id="SMLD01000162">
    <property type="protein sequence ID" value="TDE33143.1"/>
    <property type="molecule type" value="Genomic_DNA"/>
</dbReference>
<dbReference type="InterPro" id="IPR001360">
    <property type="entry name" value="Glyco_hydro_1"/>
</dbReference>
<keyword evidence="6" id="KW-1185">Reference proteome</keyword>
<evidence type="ECO:0000256" key="4">
    <source>
        <dbReference type="RuleBase" id="RU003690"/>
    </source>
</evidence>
<evidence type="ECO:0000256" key="3">
    <source>
        <dbReference type="ARBA" id="ARBA00023295"/>
    </source>
</evidence>
<dbReference type="Proteomes" id="UP000295136">
    <property type="component" value="Unassembled WGS sequence"/>
</dbReference>
<evidence type="ECO:0000256" key="1">
    <source>
        <dbReference type="ARBA" id="ARBA00010838"/>
    </source>
</evidence>
<organism evidence="5 6">
    <name type="scientific">Nonomuraea mesophila</name>
    <dbReference type="NCBI Taxonomy" id="2530382"/>
    <lineage>
        <taxon>Bacteria</taxon>
        <taxon>Bacillati</taxon>
        <taxon>Actinomycetota</taxon>
        <taxon>Actinomycetes</taxon>
        <taxon>Streptosporangiales</taxon>
        <taxon>Streptosporangiaceae</taxon>
        <taxon>Nonomuraea</taxon>
    </lineage>
</organism>
<gene>
    <name evidence="5" type="ORF">E1295_38610</name>
</gene>
<evidence type="ECO:0000313" key="6">
    <source>
        <dbReference type="Proteomes" id="UP000295136"/>
    </source>
</evidence>
<dbReference type="PRINTS" id="PR00131">
    <property type="entry name" value="GLHYDRLASE1"/>
</dbReference>
<sequence>MPAAHRDAHFDESPRFPDGFLWGASTAGFLMDGAPLADGAGPSIQHTFAGTPGNGYPAMALERGVEHYRRFKEDVSLAREIGLQSLRFSISWPRILPEGTGTVNRRALDHYDAYVDTLLEADITPFPYLYYWDLPVALQDRGGWANRDCAGWFADYAAIVYDRLGDRVTRWLTVCEPWSIVHLGHVIGEDGPGVRDLRTALRAGHHLLLGHGLAVQAFRASHARGEIGLSTVMTDILPASPSLPDRDAARRADGYFNRLFLDPVLLGSYPGDLPERLRRDWPPVADGDLAIISTPIDFLGVVYYLRLAVASSAPAEVASDGSAPPEAPSEAAFDDFDQLGIAELAAIERQETVLAEVLDVHVTEPSGPVTELGWEIAPCGLENVLYALRDRYGDLPLYVAENGAAFPDTLTADGVVDDPARRAYIRDHLRAAHEALRAGVDLRGWSVWSLLDDPVNRFGLIHVDHDSGQRAVKSSGYWYRDVIAANGLVPTVP</sequence>
<dbReference type="GO" id="GO:0016052">
    <property type="term" value="P:carbohydrate catabolic process"/>
    <property type="evidence" value="ECO:0007669"/>
    <property type="project" value="TreeGrafter"/>
</dbReference>
<reference evidence="5 6" key="1">
    <citation type="submission" date="2019-03" db="EMBL/GenBank/DDBJ databases">
        <title>Draft genome sequences of novel Actinobacteria.</title>
        <authorList>
            <person name="Sahin N."/>
            <person name="Ay H."/>
            <person name="Saygin H."/>
        </authorList>
    </citation>
    <scope>NUCLEOTIDE SEQUENCE [LARGE SCALE GENOMIC DNA]</scope>
    <source>
        <strain evidence="5 6">6K102</strain>
    </source>
</reference>
<proteinExistence type="inferred from homology"/>
<dbReference type="SUPFAM" id="SSF51445">
    <property type="entry name" value="(Trans)glycosidases"/>
    <property type="match status" value="1"/>
</dbReference>
<comment type="similarity">
    <text evidence="1 4">Belongs to the glycosyl hydrolase 1 family.</text>
</comment>
<dbReference type="Pfam" id="PF00232">
    <property type="entry name" value="Glyco_hydro_1"/>
    <property type="match status" value="1"/>
</dbReference>
<dbReference type="GO" id="GO:0008422">
    <property type="term" value="F:beta-glucosidase activity"/>
    <property type="evidence" value="ECO:0007669"/>
    <property type="project" value="TreeGrafter"/>
</dbReference>
<keyword evidence="2 5" id="KW-0378">Hydrolase</keyword>
<dbReference type="Gene3D" id="3.20.20.80">
    <property type="entry name" value="Glycosidases"/>
    <property type="match status" value="1"/>
</dbReference>
<dbReference type="PANTHER" id="PTHR10353">
    <property type="entry name" value="GLYCOSYL HYDROLASE"/>
    <property type="match status" value="1"/>
</dbReference>
<dbReference type="InterPro" id="IPR017853">
    <property type="entry name" value="GH"/>
</dbReference>